<evidence type="ECO:0000256" key="12">
    <source>
        <dbReference type="ARBA" id="ARBA00069879"/>
    </source>
</evidence>
<evidence type="ECO:0000256" key="5">
    <source>
        <dbReference type="ARBA" id="ARBA00022598"/>
    </source>
</evidence>
<comment type="subcellular location">
    <subcellularLocation>
        <location evidence="1">Cytoplasm</location>
    </subcellularLocation>
</comment>
<dbReference type="Gene3D" id="1.10.730.10">
    <property type="entry name" value="Isoleucyl-tRNA Synthetase, Domain 1"/>
    <property type="match status" value="1"/>
</dbReference>
<protein>
    <recommendedName>
        <fullName evidence="12">Isoleucine--tRNA ligase, cytoplasmic</fullName>
        <ecNumber evidence="3">6.1.1.5</ecNumber>
    </recommendedName>
    <alternativeName>
        <fullName evidence="10">Isoleucyl-tRNA synthetase</fullName>
    </alternativeName>
</protein>
<dbReference type="GO" id="GO:0005737">
    <property type="term" value="C:cytoplasm"/>
    <property type="evidence" value="ECO:0007669"/>
    <property type="project" value="UniProtKB-SubCell"/>
</dbReference>
<dbReference type="EMBL" id="JBFDAA010000015">
    <property type="protein sequence ID" value="KAL1117840.1"/>
    <property type="molecule type" value="Genomic_DNA"/>
</dbReference>
<evidence type="ECO:0000256" key="3">
    <source>
        <dbReference type="ARBA" id="ARBA00013165"/>
    </source>
</evidence>
<comment type="caution">
    <text evidence="16">The sequence shown here is derived from an EMBL/GenBank/DDBJ whole genome shotgun (WGS) entry which is preliminary data.</text>
</comment>
<dbReference type="Pfam" id="PF00133">
    <property type="entry name" value="tRNA-synt_1"/>
    <property type="match status" value="1"/>
</dbReference>
<dbReference type="InterPro" id="IPR013155">
    <property type="entry name" value="M/V/L/I-tRNA-synth_anticd-bd"/>
</dbReference>
<dbReference type="InterPro" id="IPR033709">
    <property type="entry name" value="Anticodon_Ile_ABEc"/>
</dbReference>
<dbReference type="CDD" id="cd00818">
    <property type="entry name" value="IleRS_core"/>
    <property type="match status" value="1"/>
</dbReference>
<dbReference type="InterPro" id="IPR014729">
    <property type="entry name" value="Rossmann-like_a/b/a_fold"/>
</dbReference>
<evidence type="ECO:0000259" key="15">
    <source>
        <dbReference type="Pfam" id="PF23567"/>
    </source>
</evidence>
<proteinExistence type="inferred from homology"/>
<feature type="domain" description="Methionyl/Valyl/Leucyl/Isoleucyl-tRNA synthetase anticodon-binding" evidence="14">
    <location>
        <begin position="433"/>
        <end position="584"/>
    </location>
</feature>
<dbReference type="GO" id="GO:0004822">
    <property type="term" value="F:isoleucine-tRNA ligase activity"/>
    <property type="evidence" value="ECO:0007669"/>
    <property type="project" value="UniProtKB-EC"/>
</dbReference>
<dbReference type="InterPro" id="IPR002301">
    <property type="entry name" value="Ile-tRNA-ligase"/>
</dbReference>
<keyword evidence="8" id="KW-0648">Protein biosynthesis</keyword>
<dbReference type="Pfam" id="PF19302">
    <property type="entry name" value="DUF5915"/>
    <property type="match status" value="1"/>
</dbReference>
<keyword evidence="7" id="KW-0067">ATP-binding</keyword>
<feature type="domain" description="Isoleucine--tRNA ligase cytoplasmic ubiquitin-like" evidence="15">
    <location>
        <begin position="763"/>
        <end position="845"/>
    </location>
</feature>
<evidence type="ECO:0000259" key="14">
    <source>
        <dbReference type="Pfam" id="PF08264"/>
    </source>
</evidence>
<keyword evidence="4" id="KW-0963">Cytoplasm</keyword>
<accession>A0ABD0Y488</accession>
<dbReference type="PANTHER" id="PTHR42780">
    <property type="entry name" value="SOLEUCYL-TRNA SYNTHETASE"/>
    <property type="match status" value="1"/>
</dbReference>
<dbReference type="EC" id="6.1.1.5" evidence="3"/>
<dbReference type="PRINTS" id="PR00984">
    <property type="entry name" value="TRNASYNTHILE"/>
</dbReference>
<comment type="similarity">
    <text evidence="2">Belongs to the class-I aminoacyl-tRNA synthetase family.</text>
</comment>
<evidence type="ECO:0000256" key="1">
    <source>
        <dbReference type="ARBA" id="ARBA00004496"/>
    </source>
</evidence>
<reference evidence="16 17" key="1">
    <citation type="submission" date="2024-07" db="EMBL/GenBank/DDBJ databases">
        <title>Chromosome-level genome assembly of the water stick insect Ranatra chinensis (Heteroptera: Nepidae).</title>
        <authorList>
            <person name="Liu X."/>
        </authorList>
    </citation>
    <scope>NUCLEOTIDE SEQUENCE [LARGE SCALE GENOMIC DNA]</scope>
    <source>
        <strain evidence="16">Cailab_2021Rc</strain>
        <tissue evidence="16">Muscle</tissue>
    </source>
</reference>
<name>A0ABD0Y488_9HEMI</name>
<dbReference type="InterPro" id="IPR023586">
    <property type="entry name" value="Ile-tRNA-ligase_type2"/>
</dbReference>
<dbReference type="PANTHER" id="PTHR42780:SF1">
    <property type="entry name" value="ISOLEUCINE--TRNA LIGASE, CYTOPLASMIC"/>
    <property type="match status" value="1"/>
</dbReference>
<evidence type="ECO:0000256" key="7">
    <source>
        <dbReference type="ARBA" id="ARBA00022840"/>
    </source>
</evidence>
<dbReference type="SUPFAM" id="SSF50677">
    <property type="entry name" value="ValRS/IleRS/LeuRS editing domain"/>
    <property type="match status" value="1"/>
</dbReference>
<dbReference type="FunFam" id="1.10.730.10:FF:000004">
    <property type="entry name" value="Isoleucyl-tRNA synthetase, cytoplasmic"/>
    <property type="match status" value="1"/>
</dbReference>
<gene>
    <name evidence="16" type="ORF">AAG570_004155</name>
</gene>
<dbReference type="GO" id="GO:0005524">
    <property type="term" value="F:ATP binding"/>
    <property type="evidence" value="ECO:0007669"/>
    <property type="project" value="UniProtKB-KW"/>
</dbReference>
<evidence type="ECO:0000256" key="11">
    <source>
        <dbReference type="ARBA" id="ARBA00048359"/>
    </source>
</evidence>
<dbReference type="FunFam" id="3.40.50.620:FF:000050">
    <property type="entry name" value="Isoleucyl-tRNA synthetase,cytoplasmic"/>
    <property type="match status" value="1"/>
</dbReference>
<dbReference type="SUPFAM" id="SSF47323">
    <property type="entry name" value="Anticodon-binding domain of a subclass of class I aminoacyl-tRNA synthetases"/>
    <property type="match status" value="1"/>
</dbReference>
<evidence type="ECO:0000256" key="8">
    <source>
        <dbReference type="ARBA" id="ARBA00022917"/>
    </source>
</evidence>
<dbReference type="SUPFAM" id="SSF52374">
    <property type="entry name" value="Nucleotidylyl transferase"/>
    <property type="match status" value="1"/>
</dbReference>
<dbReference type="CDD" id="cd07961">
    <property type="entry name" value="Anticodon_Ia_Ile_ABEc"/>
    <property type="match status" value="1"/>
</dbReference>
<dbReference type="InterPro" id="IPR057033">
    <property type="entry name" value="Ubiquitin_IARS1"/>
</dbReference>
<evidence type="ECO:0000313" key="17">
    <source>
        <dbReference type="Proteomes" id="UP001558652"/>
    </source>
</evidence>
<organism evidence="16 17">
    <name type="scientific">Ranatra chinensis</name>
    <dbReference type="NCBI Taxonomy" id="642074"/>
    <lineage>
        <taxon>Eukaryota</taxon>
        <taxon>Metazoa</taxon>
        <taxon>Ecdysozoa</taxon>
        <taxon>Arthropoda</taxon>
        <taxon>Hexapoda</taxon>
        <taxon>Insecta</taxon>
        <taxon>Pterygota</taxon>
        <taxon>Neoptera</taxon>
        <taxon>Paraneoptera</taxon>
        <taxon>Hemiptera</taxon>
        <taxon>Heteroptera</taxon>
        <taxon>Panheteroptera</taxon>
        <taxon>Nepomorpha</taxon>
        <taxon>Nepidae</taxon>
        <taxon>Ranatrinae</taxon>
        <taxon>Ranatra</taxon>
    </lineage>
</organism>
<keyword evidence="17" id="KW-1185">Reference proteome</keyword>
<dbReference type="GO" id="GO:0006428">
    <property type="term" value="P:isoleucyl-tRNA aminoacylation"/>
    <property type="evidence" value="ECO:0007669"/>
    <property type="project" value="UniProtKB-ARBA"/>
</dbReference>
<dbReference type="Pfam" id="PF08264">
    <property type="entry name" value="Anticodon_1"/>
    <property type="match status" value="1"/>
</dbReference>
<dbReference type="Gene3D" id="3.40.50.620">
    <property type="entry name" value="HUPs"/>
    <property type="match status" value="1"/>
</dbReference>
<keyword evidence="6" id="KW-0547">Nucleotide-binding</keyword>
<dbReference type="InterPro" id="IPR009080">
    <property type="entry name" value="tRNAsynth_Ia_anticodon-bd"/>
</dbReference>
<evidence type="ECO:0000259" key="13">
    <source>
        <dbReference type="Pfam" id="PF00133"/>
    </source>
</evidence>
<comment type="catalytic activity">
    <reaction evidence="11">
        <text>tRNA(Ile) + L-isoleucine + ATP = L-isoleucyl-tRNA(Ile) + AMP + diphosphate</text>
        <dbReference type="Rhea" id="RHEA:11060"/>
        <dbReference type="Rhea" id="RHEA-COMP:9666"/>
        <dbReference type="Rhea" id="RHEA-COMP:9695"/>
        <dbReference type="ChEBI" id="CHEBI:30616"/>
        <dbReference type="ChEBI" id="CHEBI:33019"/>
        <dbReference type="ChEBI" id="CHEBI:58045"/>
        <dbReference type="ChEBI" id="CHEBI:78442"/>
        <dbReference type="ChEBI" id="CHEBI:78528"/>
        <dbReference type="ChEBI" id="CHEBI:456215"/>
        <dbReference type="EC" id="6.1.1.5"/>
    </reaction>
</comment>
<keyword evidence="5" id="KW-0436">Ligase</keyword>
<evidence type="ECO:0000256" key="9">
    <source>
        <dbReference type="ARBA" id="ARBA00023146"/>
    </source>
</evidence>
<dbReference type="Pfam" id="PF23567">
    <property type="entry name" value="Ubiquitin_IARS1"/>
    <property type="match status" value="1"/>
</dbReference>
<dbReference type="Proteomes" id="UP001558652">
    <property type="component" value="Unassembled WGS sequence"/>
</dbReference>
<keyword evidence="9" id="KW-0030">Aminoacyl-tRNA synthetase</keyword>
<evidence type="ECO:0000313" key="16">
    <source>
        <dbReference type="EMBL" id="KAL1117840.1"/>
    </source>
</evidence>
<dbReference type="AlphaFoldDB" id="A0ABD0Y488"/>
<evidence type="ECO:0000256" key="2">
    <source>
        <dbReference type="ARBA" id="ARBA00005594"/>
    </source>
</evidence>
<dbReference type="InterPro" id="IPR009008">
    <property type="entry name" value="Val/Leu/Ile-tRNA-synth_edit"/>
</dbReference>
<sequence length="923" mass="105214">MESRLASVFKKESDYTVIDRFSGAKLKGERYTPLFNYFASMKSAFCILTDGYVTEESGTGVVHQAPYFGEDDHRVCLGAGVITKDQDPVCPVDASGKFTAPVTDFLGQYVKDADKEIIKYLKKEGRLFSASTVKHSYPFCWRSDTPLIYKAVPSWFIRVQHMTENLLNANQSTYWVPDFVKDKRFGNWLREARDWAVSRNRYWGTPIPLWVSEDMEEFVCISSIEELERLSGVKVEDLHRETVDKITIPSVRYGQPPLKRVPEVFDCWFESGSMPYAQVHFPFENSESFHTKFPADFIAEGIDQTRGWFYTLLVISTALFNKAPFKNLIANGLVLASDGQKMSKSKKNYPDPMGVVNKFGADALRLYLINSPVVRAENLRFKEEGVRDILKDVFLPWYNAYRFFIQNVQRINAEEGAFFTFNDEMVTSTNLMDQWILSFTQSLCMFVRKEMAAYRLYTVVPRLVQFIDNLTNWYVRMNRRRLKGENGVADCKEALSTLGSVLCAMVRLMAPYTPFLTEKMFKNLRLLTKKHEMSIHFVLFPLPKSRLVNKQIELAVEKMQTVIELGRIIRDRKTIPIKYPLKEVIVILDSHNDITEVEPFEKYIREELNVKSVIFTTDKTAYGVTLRAEPDHKTLGPRIKGQFKAVMQAIKILVLLSISPDEEMYAEGIAREVINRVQKLRKKAHLVPTDKVVVHYMVTPPESELASVSKQFTEYIGTALKVPFIEGPGPDSKVIIRESLEVKDAELKITISGEVGLSGVATQPFCQFVNVYLCGIEPRYGVTGTAGSVLLENPAGKNFLNLQKLRSEIEVLFGIHGCQYTLKYSDLADVTEDSLKTANGKNICVFLKEAPEKKYPTGVKNGEILTKFLNVRFNGESGVIFQENPVGDRLNSSEEERKRIVELLFEKRPQSLSQPVDCCIDVS</sequence>
<dbReference type="InterPro" id="IPR002300">
    <property type="entry name" value="aa-tRNA-synth_Ia"/>
</dbReference>
<evidence type="ECO:0000256" key="10">
    <source>
        <dbReference type="ARBA" id="ARBA00032665"/>
    </source>
</evidence>
<feature type="domain" description="Aminoacyl-tRNA synthetase class Ia" evidence="13">
    <location>
        <begin position="111"/>
        <end position="379"/>
    </location>
</feature>
<evidence type="ECO:0000256" key="6">
    <source>
        <dbReference type="ARBA" id="ARBA00022741"/>
    </source>
</evidence>
<evidence type="ECO:0000256" key="4">
    <source>
        <dbReference type="ARBA" id="ARBA00022490"/>
    </source>
</evidence>